<organism evidence="3 4">
    <name type="scientific">Penicillium brasilianum</name>
    <dbReference type="NCBI Taxonomy" id="104259"/>
    <lineage>
        <taxon>Eukaryota</taxon>
        <taxon>Fungi</taxon>
        <taxon>Dikarya</taxon>
        <taxon>Ascomycota</taxon>
        <taxon>Pezizomycotina</taxon>
        <taxon>Eurotiomycetes</taxon>
        <taxon>Eurotiomycetidae</taxon>
        <taxon>Eurotiales</taxon>
        <taxon>Aspergillaceae</taxon>
        <taxon>Penicillium</taxon>
    </lineage>
</organism>
<protein>
    <recommendedName>
        <fullName evidence="2">F-box domain-containing protein</fullName>
    </recommendedName>
</protein>
<keyword evidence="4" id="KW-1185">Reference proteome</keyword>
<proteinExistence type="predicted"/>
<sequence>MVLNLPTELVQLILQSCDTPTYLQLALCCRSLYEMATKSRELVLYQLCQTPGCTDDIDTLPTEDLIKRLMQHSHQELFGSEHFTDRKLIDFQGKKLDARASSLDDPVLRNRALLAFQGDETVYFVDIRAGTVSLRRRLESPAKRFGTIQVLRTAFNSRGAYVLHRFQPFPDEQLDITHPFVQQAMQSYSQGSIFLAYYSFDSLTDAVRLYDFHDEQDYDPIALAAHGDEKFAISWQHRQRAQDHHVSIYLAEDPDEDEDEGDEVDDENEGNEQEENDGEPKASSQRSKTVSNIICSSYDCYALTEMNDGRSSDAALTGKGPTTKLVFNDRGFQLLHHYRAHTLFSSFQKLHSIPGTPEPTVRNNACVVEYSPSLMLQFAIGIPFFATHRNGIESPVPGTCHWQYLTVGIATHRVEHWTVACLLKSESNPQAFRCGHVMNLDRGRRFDHWTTVAQLGGYQESNTSEGSLIAASPLGTRIAIANWNTVTVWALEPRVLVDEEAGHYPESWINSAGLTELRPAAIQLDAVCLQLKFTDNENELVAITDRGLMLLDIRPSGRGVQTVELRDIF</sequence>
<dbReference type="InterPro" id="IPR001810">
    <property type="entry name" value="F-box_dom"/>
</dbReference>
<feature type="domain" description="F-box" evidence="2">
    <location>
        <begin position="1"/>
        <end position="47"/>
    </location>
</feature>
<dbReference type="STRING" id="104259.A0A0F7TFF7"/>
<feature type="compositionally biased region" description="Acidic residues" evidence="1">
    <location>
        <begin position="252"/>
        <end position="277"/>
    </location>
</feature>
<dbReference type="EMBL" id="CDHK01000002">
    <property type="protein sequence ID" value="CEJ55245.1"/>
    <property type="molecule type" value="Genomic_DNA"/>
</dbReference>
<dbReference type="Proteomes" id="UP000042958">
    <property type="component" value="Unassembled WGS sequence"/>
</dbReference>
<evidence type="ECO:0000256" key="1">
    <source>
        <dbReference type="SAM" id="MobiDB-lite"/>
    </source>
</evidence>
<evidence type="ECO:0000259" key="2">
    <source>
        <dbReference type="PROSITE" id="PS50181"/>
    </source>
</evidence>
<accession>A0A0F7TFF7</accession>
<dbReference type="Pfam" id="PF00646">
    <property type="entry name" value="F-box"/>
    <property type="match status" value="1"/>
</dbReference>
<dbReference type="AlphaFoldDB" id="A0A0F7TFF7"/>
<dbReference type="PROSITE" id="PS50181">
    <property type="entry name" value="FBOX"/>
    <property type="match status" value="1"/>
</dbReference>
<dbReference type="SUPFAM" id="SSF81383">
    <property type="entry name" value="F-box domain"/>
    <property type="match status" value="1"/>
</dbReference>
<evidence type="ECO:0000313" key="3">
    <source>
        <dbReference type="EMBL" id="CEJ55245.1"/>
    </source>
</evidence>
<dbReference type="OrthoDB" id="6058203at2759"/>
<dbReference type="CDD" id="cd09917">
    <property type="entry name" value="F-box_SF"/>
    <property type="match status" value="1"/>
</dbReference>
<evidence type="ECO:0000313" key="4">
    <source>
        <dbReference type="Proteomes" id="UP000042958"/>
    </source>
</evidence>
<name>A0A0F7TFF7_PENBI</name>
<gene>
    <name evidence="3" type="ORF">PMG11_01513</name>
</gene>
<feature type="region of interest" description="Disordered" evidence="1">
    <location>
        <begin position="251"/>
        <end position="288"/>
    </location>
</feature>
<dbReference type="InterPro" id="IPR036047">
    <property type="entry name" value="F-box-like_dom_sf"/>
</dbReference>
<reference evidence="4" key="1">
    <citation type="journal article" date="2015" name="Genome Announc.">
        <title>Draft genome sequence of the fungus Penicillium brasilianum MG11.</title>
        <authorList>
            <person name="Horn F."/>
            <person name="Linde J."/>
            <person name="Mattern D.J."/>
            <person name="Walther G."/>
            <person name="Guthke R."/>
            <person name="Brakhage A.A."/>
            <person name="Valiante V."/>
        </authorList>
    </citation>
    <scope>NUCLEOTIDE SEQUENCE [LARGE SCALE GENOMIC DNA]</scope>
    <source>
        <strain evidence="4">MG11</strain>
    </source>
</reference>